<name>A0A927BWU6_9BACL</name>
<dbReference type="CDD" id="cd05403">
    <property type="entry name" value="NT_KNTase_like"/>
    <property type="match status" value="1"/>
</dbReference>
<reference evidence="2" key="1">
    <citation type="submission" date="2020-09" db="EMBL/GenBank/DDBJ databases">
        <title>A novel bacterium of genus Paenibacillus, isolated from South China Sea.</title>
        <authorList>
            <person name="Huang H."/>
            <person name="Mo K."/>
            <person name="Hu Y."/>
        </authorList>
    </citation>
    <scope>NUCLEOTIDE SEQUENCE</scope>
    <source>
        <strain evidence="2">IB182496</strain>
    </source>
</reference>
<comment type="caution">
    <text evidence="2">The sequence shown here is derived from an EMBL/GenBank/DDBJ whole genome shotgun (WGS) entry which is preliminary data.</text>
</comment>
<feature type="domain" description="Polymerase beta nucleotidyltransferase" evidence="1">
    <location>
        <begin position="13"/>
        <end position="101"/>
    </location>
</feature>
<protein>
    <submittedName>
        <fullName evidence="2">Nucleotidyltransferase domain-containing protein</fullName>
    </submittedName>
</protein>
<dbReference type="InterPro" id="IPR043519">
    <property type="entry name" value="NT_sf"/>
</dbReference>
<dbReference type="Proteomes" id="UP000621560">
    <property type="component" value="Unassembled WGS sequence"/>
</dbReference>
<sequence>MNIGLSDTDIQYIRTTLSKFEAVEKAVLFGSRAKGNYKRGSDIDLAVYGDNIDVDTLSKLHALLEDSSPMPYLFDIVDGSHLTHKGLLDHIERIGKIIYTKH</sequence>
<evidence type="ECO:0000259" key="1">
    <source>
        <dbReference type="Pfam" id="PF18765"/>
    </source>
</evidence>
<dbReference type="RefSeq" id="WP_190920897.1">
    <property type="nucleotide sequence ID" value="NZ_JACXIZ010000045.1"/>
</dbReference>
<evidence type="ECO:0000313" key="3">
    <source>
        <dbReference type="Proteomes" id="UP000621560"/>
    </source>
</evidence>
<dbReference type="SUPFAM" id="SSF81301">
    <property type="entry name" value="Nucleotidyltransferase"/>
    <property type="match status" value="1"/>
</dbReference>
<dbReference type="Gene3D" id="3.30.460.10">
    <property type="entry name" value="Beta Polymerase, domain 2"/>
    <property type="match status" value="1"/>
</dbReference>
<dbReference type="EMBL" id="JACXIZ010000045">
    <property type="protein sequence ID" value="MBD2847792.1"/>
    <property type="molecule type" value="Genomic_DNA"/>
</dbReference>
<organism evidence="2 3">
    <name type="scientific">Paenibacillus sabuli</name>
    <dbReference type="NCBI Taxonomy" id="2772509"/>
    <lineage>
        <taxon>Bacteria</taxon>
        <taxon>Bacillati</taxon>
        <taxon>Bacillota</taxon>
        <taxon>Bacilli</taxon>
        <taxon>Bacillales</taxon>
        <taxon>Paenibacillaceae</taxon>
        <taxon>Paenibacillus</taxon>
    </lineage>
</organism>
<evidence type="ECO:0000313" key="2">
    <source>
        <dbReference type="EMBL" id="MBD2847792.1"/>
    </source>
</evidence>
<accession>A0A927BWU6</accession>
<gene>
    <name evidence="2" type="ORF">IDH44_21575</name>
</gene>
<proteinExistence type="predicted"/>
<dbReference type="InterPro" id="IPR041633">
    <property type="entry name" value="Polbeta"/>
</dbReference>
<keyword evidence="3" id="KW-1185">Reference proteome</keyword>
<dbReference type="Pfam" id="PF18765">
    <property type="entry name" value="Polbeta"/>
    <property type="match status" value="1"/>
</dbReference>
<dbReference type="AlphaFoldDB" id="A0A927BWU6"/>